<name>D5BWE6_NITHN</name>
<organism evidence="1 2">
    <name type="scientific">Nitrosococcus halophilus (strain Nc4)</name>
    <dbReference type="NCBI Taxonomy" id="472759"/>
    <lineage>
        <taxon>Bacteria</taxon>
        <taxon>Pseudomonadati</taxon>
        <taxon>Pseudomonadota</taxon>
        <taxon>Gammaproteobacteria</taxon>
        <taxon>Chromatiales</taxon>
        <taxon>Chromatiaceae</taxon>
        <taxon>Nitrosococcus</taxon>
    </lineage>
</organism>
<accession>D5BWE6</accession>
<gene>
    <name evidence="1" type="ordered locus">Nhal_2518</name>
</gene>
<dbReference type="STRING" id="472759.Nhal_2518"/>
<keyword evidence="2" id="KW-1185">Reference proteome</keyword>
<sequence length="82" mass="9177">MERCPNCGARYKGGRECHRCGMELSRLLHIESQAKRWEQVAVKRLAAGDREGAETAVARSLALQRRPLALVLRAFVRQGSAE</sequence>
<dbReference type="eggNOG" id="ENOG5033EMX">
    <property type="taxonomic scope" value="Bacteria"/>
</dbReference>
<dbReference type="EMBL" id="CP001798">
    <property type="protein sequence ID" value="ADE15603.1"/>
    <property type="molecule type" value="Genomic_DNA"/>
</dbReference>
<reference evidence="2" key="1">
    <citation type="submission" date="2010-04" db="EMBL/GenBank/DDBJ databases">
        <title>Complete genome sequence of Nitrosococcus halophilus Nc4, a salt-adapted, aerobic obligate ammonia-oxidizing sulfur purple bacterium.</title>
        <authorList>
            <consortium name="US DOE Joint Genome Institute"/>
            <person name="Campbell M.A."/>
            <person name="Malfatti S.A."/>
            <person name="Chain P.S.G."/>
            <person name="Heidelberg J.F."/>
            <person name="Ward B.B."/>
            <person name="Klotz M.G."/>
        </authorList>
    </citation>
    <scope>NUCLEOTIDE SEQUENCE [LARGE SCALE GENOMIC DNA]</scope>
    <source>
        <strain evidence="2">Nc4</strain>
    </source>
</reference>
<dbReference type="KEGG" id="nhl:Nhal_2518"/>
<proteinExistence type="predicted"/>
<dbReference type="AlphaFoldDB" id="D5BWE6"/>
<dbReference type="OrthoDB" id="5770924at2"/>
<evidence type="ECO:0000313" key="2">
    <source>
        <dbReference type="Proteomes" id="UP000001844"/>
    </source>
</evidence>
<dbReference type="RefSeq" id="WP_013033463.1">
    <property type="nucleotide sequence ID" value="NC_013960.1"/>
</dbReference>
<protein>
    <submittedName>
        <fullName evidence="1">Uncharacterized protein</fullName>
    </submittedName>
</protein>
<evidence type="ECO:0000313" key="1">
    <source>
        <dbReference type="EMBL" id="ADE15603.1"/>
    </source>
</evidence>
<dbReference type="Proteomes" id="UP000001844">
    <property type="component" value="Chromosome"/>
</dbReference>
<dbReference type="HOGENOM" id="CLU_172627_0_0_6"/>